<organism evidence="1">
    <name type="scientific">bioreactor metagenome</name>
    <dbReference type="NCBI Taxonomy" id="1076179"/>
    <lineage>
        <taxon>unclassified sequences</taxon>
        <taxon>metagenomes</taxon>
        <taxon>ecological metagenomes</taxon>
    </lineage>
</organism>
<dbReference type="AlphaFoldDB" id="A0A645GVB8"/>
<dbReference type="EMBL" id="VSSQ01082061">
    <property type="protein sequence ID" value="MPN30801.1"/>
    <property type="molecule type" value="Genomic_DNA"/>
</dbReference>
<name>A0A645GVB8_9ZZZZ</name>
<reference evidence="1" key="1">
    <citation type="submission" date="2019-08" db="EMBL/GenBank/DDBJ databases">
        <authorList>
            <person name="Kucharzyk K."/>
            <person name="Murdoch R.W."/>
            <person name="Higgins S."/>
            <person name="Loffler F."/>
        </authorList>
    </citation>
    <scope>NUCLEOTIDE SEQUENCE</scope>
</reference>
<proteinExistence type="predicted"/>
<gene>
    <name evidence="1" type="ORF">SDC9_178272</name>
</gene>
<evidence type="ECO:0000313" key="1">
    <source>
        <dbReference type="EMBL" id="MPN30801.1"/>
    </source>
</evidence>
<protein>
    <submittedName>
        <fullName evidence="1">Uncharacterized protein</fullName>
    </submittedName>
</protein>
<sequence>MSTALEAGRKLGLLDIQEDAYGLGIGMDQYGRPVKYEVIGQPKANTDLLKVKPNAYGSGVGMDQYGRPVKAKTAW</sequence>
<accession>A0A645GVB8</accession>
<comment type="caution">
    <text evidence="1">The sequence shown here is derived from an EMBL/GenBank/DDBJ whole genome shotgun (WGS) entry which is preliminary data.</text>
</comment>